<sequence length="110" mass="12563">MASNNIVLELGHALESQQGLGIYPREVIRDIYREVVGDNYPCEILTLGIDSSWRIIPPATLDLKTQSICIDGVLYWGRDSHPKYTVVSLDLMKEKFRSKPIPHYMTETNK</sequence>
<organism evidence="2 3">
    <name type="scientific">Forsythia ovata</name>
    <dbReference type="NCBI Taxonomy" id="205694"/>
    <lineage>
        <taxon>Eukaryota</taxon>
        <taxon>Viridiplantae</taxon>
        <taxon>Streptophyta</taxon>
        <taxon>Embryophyta</taxon>
        <taxon>Tracheophyta</taxon>
        <taxon>Spermatophyta</taxon>
        <taxon>Magnoliopsida</taxon>
        <taxon>eudicotyledons</taxon>
        <taxon>Gunneridae</taxon>
        <taxon>Pentapetalae</taxon>
        <taxon>asterids</taxon>
        <taxon>lamiids</taxon>
        <taxon>Lamiales</taxon>
        <taxon>Oleaceae</taxon>
        <taxon>Forsythieae</taxon>
        <taxon>Forsythia</taxon>
    </lineage>
</organism>
<dbReference type="EMBL" id="JBFOLJ010000011">
    <property type="protein sequence ID" value="KAL2496988.1"/>
    <property type="molecule type" value="Genomic_DNA"/>
</dbReference>
<evidence type="ECO:0000313" key="2">
    <source>
        <dbReference type="EMBL" id="KAL2496988.1"/>
    </source>
</evidence>
<feature type="domain" description="F-box associated beta-propeller type 3" evidence="1">
    <location>
        <begin position="39"/>
        <end position="105"/>
    </location>
</feature>
<dbReference type="InterPro" id="IPR013187">
    <property type="entry name" value="F-box-assoc_dom_typ3"/>
</dbReference>
<dbReference type="Pfam" id="PF08268">
    <property type="entry name" value="FBA_3"/>
    <property type="match status" value="1"/>
</dbReference>
<evidence type="ECO:0000313" key="3">
    <source>
        <dbReference type="Proteomes" id="UP001604277"/>
    </source>
</evidence>
<reference evidence="3" key="1">
    <citation type="submission" date="2024-07" db="EMBL/GenBank/DDBJ databases">
        <title>Two chromosome-level genome assemblies of Korean endemic species Abeliophyllum distichum and Forsythia ovata (Oleaceae).</title>
        <authorList>
            <person name="Jang H."/>
        </authorList>
    </citation>
    <scope>NUCLEOTIDE SEQUENCE [LARGE SCALE GENOMIC DNA]</scope>
</reference>
<gene>
    <name evidence="2" type="ORF">Fot_40745</name>
</gene>
<keyword evidence="3" id="KW-1185">Reference proteome</keyword>
<proteinExistence type="predicted"/>
<evidence type="ECO:0000259" key="1">
    <source>
        <dbReference type="Pfam" id="PF08268"/>
    </source>
</evidence>
<dbReference type="AlphaFoldDB" id="A0ABD1SAX1"/>
<protein>
    <recommendedName>
        <fullName evidence="1">F-box associated beta-propeller type 3 domain-containing protein</fullName>
    </recommendedName>
</protein>
<accession>A0ABD1SAX1</accession>
<dbReference type="Proteomes" id="UP001604277">
    <property type="component" value="Unassembled WGS sequence"/>
</dbReference>
<name>A0ABD1SAX1_9LAMI</name>
<comment type="caution">
    <text evidence="2">The sequence shown here is derived from an EMBL/GenBank/DDBJ whole genome shotgun (WGS) entry which is preliminary data.</text>
</comment>